<evidence type="ECO:0000313" key="3">
    <source>
        <dbReference type="EMBL" id="KAK9087990.1"/>
    </source>
</evidence>
<reference evidence="3 4" key="1">
    <citation type="submission" date="2024-01" db="EMBL/GenBank/DDBJ databases">
        <title>Genome assemblies of Stephania.</title>
        <authorList>
            <person name="Yang L."/>
        </authorList>
    </citation>
    <scope>NUCLEOTIDE SEQUENCE [LARGE SCALE GENOMIC DNA]</scope>
    <source>
        <strain evidence="3">YNDBR</strain>
        <tissue evidence="3">Leaf</tissue>
    </source>
</reference>
<evidence type="ECO:0000256" key="1">
    <source>
        <dbReference type="ARBA" id="ARBA00022737"/>
    </source>
</evidence>
<dbReference type="Pfam" id="PF01535">
    <property type="entry name" value="PPR"/>
    <property type="match status" value="1"/>
</dbReference>
<proteinExistence type="predicted"/>
<protein>
    <recommendedName>
        <fullName evidence="5">Pentatricopeptide repeat protein</fullName>
    </recommendedName>
</protein>
<accession>A0AAP0HM88</accession>
<feature type="compositionally biased region" description="Gly residues" evidence="2">
    <location>
        <begin position="104"/>
        <end position="129"/>
    </location>
</feature>
<dbReference type="InterPro" id="IPR011990">
    <property type="entry name" value="TPR-like_helical_dom_sf"/>
</dbReference>
<dbReference type="Gene3D" id="1.25.40.10">
    <property type="entry name" value="Tetratricopeptide repeat domain"/>
    <property type="match status" value="1"/>
</dbReference>
<dbReference type="Proteomes" id="UP001420932">
    <property type="component" value="Unassembled WGS sequence"/>
</dbReference>
<gene>
    <name evidence="3" type="ORF">Syun_030384</name>
</gene>
<evidence type="ECO:0008006" key="5">
    <source>
        <dbReference type="Google" id="ProtNLM"/>
    </source>
</evidence>
<sequence length="137" mass="14920">MYAKWGAWMRRGRCLMKCPRETWWRGRDGGRHAKVGMAGAAREVFDAMGERNVVSWTAMVAGTRNGWSTEAIGMYKKMRGTGGVGERLRRRGGSGGGERRRGRGSGVGRGRDAGGGAGNRRGWGWGWGRDAGNHGVH</sequence>
<keyword evidence="1" id="KW-0677">Repeat</keyword>
<comment type="caution">
    <text evidence="3">The sequence shown here is derived from an EMBL/GenBank/DDBJ whole genome shotgun (WGS) entry which is preliminary data.</text>
</comment>
<keyword evidence="4" id="KW-1185">Reference proteome</keyword>
<feature type="region of interest" description="Disordered" evidence="2">
    <location>
        <begin position="81"/>
        <end position="137"/>
    </location>
</feature>
<dbReference type="EMBL" id="JBBNAF010000013">
    <property type="protein sequence ID" value="KAK9087990.1"/>
    <property type="molecule type" value="Genomic_DNA"/>
</dbReference>
<name>A0AAP0HM88_9MAGN</name>
<dbReference type="AlphaFoldDB" id="A0AAP0HM88"/>
<evidence type="ECO:0000313" key="4">
    <source>
        <dbReference type="Proteomes" id="UP001420932"/>
    </source>
</evidence>
<organism evidence="3 4">
    <name type="scientific">Stephania yunnanensis</name>
    <dbReference type="NCBI Taxonomy" id="152371"/>
    <lineage>
        <taxon>Eukaryota</taxon>
        <taxon>Viridiplantae</taxon>
        <taxon>Streptophyta</taxon>
        <taxon>Embryophyta</taxon>
        <taxon>Tracheophyta</taxon>
        <taxon>Spermatophyta</taxon>
        <taxon>Magnoliopsida</taxon>
        <taxon>Ranunculales</taxon>
        <taxon>Menispermaceae</taxon>
        <taxon>Menispermoideae</taxon>
        <taxon>Cissampelideae</taxon>
        <taxon>Stephania</taxon>
    </lineage>
</organism>
<dbReference type="InterPro" id="IPR002885">
    <property type="entry name" value="PPR_rpt"/>
</dbReference>
<evidence type="ECO:0000256" key="2">
    <source>
        <dbReference type="SAM" id="MobiDB-lite"/>
    </source>
</evidence>